<dbReference type="PANTHER" id="PTHR23423">
    <property type="entry name" value="ORGANIC SOLUTE TRANSPORTER-RELATED"/>
    <property type="match status" value="1"/>
</dbReference>
<evidence type="ECO:0000256" key="5">
    <source>
        <dbReference type="SAM" id="Phobius"/>
    </source>
</evidence>
<feature type="transmembrane region" description="Helical" evidence="5">
    <location>
        <begin position="102"/>
        <end position="120"/>
    </location>
</feature>
<feature type="transmembrane region" description="Helical" evidence="5">
    <location>
        <begin position="273"/>
        <end position="294"/>
    </location>
</feature>
<dbReference type="KEGG" id="aplc:110988377"/>
<name>A0A8B7ZVF8_ACAPL</name>
<dbReference type="RefSeq" id="XP_022107504.1">
    <property type="nucleotide sequence ID" value="XM_022251812.1"/>
</dbReference>
<dbReference type="AlphaFoldDB" id="A0A8B7ZVF8"/>
<organism evidence="6 10">
    <name type="scientific">Acanthaster planci</name>
    <name type="common">Crown-of-thorns starfish</name>
    <dbReference type="NCBI Taxonomy" id="133434"/>
    <lineage>
        <taxon>Eukaryota</taxon>
        <taxon>Metazoa</taxon>
        <taxon>Echinodermata</taxon>
        <taxon>Eleutherozoa</taxon>
        <taxon>Asterozoa</taxon>
        <taxon>Asteroidea</taxon>
        <taxon>Valvatacea</taxon>
        <taxon>Valvatida</taxon>
        <taxon>Acanthasteridae</taxon>
        <taxon>Acanthaster</taxon>
    </lineage>
</organism>
<keyword evidence="4 5" id="KW-0472">Membrane</keyword>
<proteinExistence type="predicted"/>
<evidence type="ECO:0000256" key="3">
    <source>
        <dbReference type="ARBA" id="ARBA00022989"/>
    </source>
</evidence>
<evidence type="ECO:0000313" key="8">
    <source>
        <dbReference type="RefSeq" id="XP_022107504.1"/>
    </source>
</evidence>
<protein>
    <submittedName>
        <fullName evidence="7 8">Organic solute transporter subunit alpha-like</fullName>
    </submittedName>
</protein>
<feature type="transmembrane region" description="Helical" evidence="5">
    <location>
        <begin position="70"/>
        <end position="90"/>
    </location>
</feature>
<keyword evidence="6" id="KW-1185">Reference proteome</keyword>
<dbReference type="RefSeq" id="XP_022107506.1">
    <property type="nucleotide sequence ID" value="XM_022251814.1"/>
</dbReference>
<feature type="transmembrane region" description="Helical" evidence="5">
    <location>
        <begin position="35"/>
        <end position="58"/>
    </location>
</feature>
<evidence type="ECO:0000256" key="2">
    <source>
        <dbReference type="ARBA" id="ARBA00022692"/>
    </source>
</evidence>
<reference evidence="7 8" key="1">
    <citation type="submission" date="2025-04" db="UniProtKB">
        <authorList>
            <consortium name="RefSeq"/>
        </authorList>
    </citation>
    <scope>IDENTIFICATION</scope>
</reference>
<dbReference type="RefSeq" id="XP_022107503.1">
    <property type="nucleotide sequence ID" value="XM_022251811.1"/>
</dbReference>
<keyword evidence="2 5" id="KW-0812">Transmembrane</keyword>
<evidence type="ECO:0000313" key="6">
    <source>
        <dbReference type="Proteomes" id="UP000694845"/>
    </source>
</evidence>
<feature type="transmembrane region" description="Helical" evidence="5">
    <location>
        <begin position="153"/>
        <end position="174"/>
    </location>
</feature>
<dbReference type="InterPro" id="IPR005178">
    <property type="entry name" value="Ostalpha/TMEM184C"/>
</dbReference>
<dbReference type="OrthoDB" id="5832279at2759"/>
<dbReference type="SMART" id="SM01417">
    <property type="entry name" value="Solute_trans_a"/>
    <property type="match status" value="1"/>
</dbReference>
<dbReference type="RefSeq" id="XP_022107505.1">
    <property type="nucleotide sequence ID" value="XM_022251813.1"/>
</dbReference>
<feature type="transmembrane region" description="Helical" evidence="5">
    <location>
        <begin position="228"/>
        <end position="253"/>
    </location>
</feature>
<comment type="subcellular location">
    <subcellularLocation>
        <location evidence="1">Membrane</location>
        <topology evidence="1">Multi-pass membrane protein</topology>
    </subcellularLocation>
</comment>
<dbReference type="Pfam" id="PF03619">
    <property type="entry name" value="Solute_trans_a"/>
    <property type="match status" value="1"/>
</dbReference>
<dbReference type="GeneID" id="110988377"/>
<dbReference type="Proteomes" id="UP000694845">
    <property type="component" value="Unplaced"/>
</dbReference>
<evidence type="ECO:0000256" key="4">
    <source>
        <dbReference type="ARBA" id="ARBA00023136"/>
    </source>
</evidence>
<dbReference type="GO" id="GO:0016020">
    <property type="term" value="C:membrane"/>
    <property type="evidence" value="ECO:0007669"/>
    <property type="project" value="UniProtKB-SubCell"/>
</dbReference>
<keyword evidence="3 5" id="KW-1133">Transmembrane helix</keyword>
<evidence type="ECO:0000256" key="1">
    <source>
        <dbReference type="ARBA" id="ARBA00004141"/>
    </source>
</evidence>
<evidence type="ECO:0000313" key="7">
    <source>
        <dbReference type="RefSeq" id="XP_022107503.1"/>
    </source>
</evidence>
<evidence type="ECO:0000313" key="9">
    <source>
        <dbReference type="RefSeq" id="XP_022107505.1"/>
    </source>
</evidence>
<accession>A0A8B7ZVF8</accession>
<dbReference type="OMA" id="LTATCYY"/>
<gene>
    <name evidence="7 8 9 10" type="primary">LOC110988377</name>
</gene>
<evidence type="ECO:0000313" key="10">
    <source>
        <dbReference type="RefSeq" id="XP_022107506.1"/>
    </source>
</evidence>
<sequence>MSVMAENQTSQCLPKDRSVVEMINVIFDDTMLTSVFWIMTFITMVLFFAFIENVNFLFNRIPNKDRMIRIMWILGIYPVFALTSIFSLYFPRSSVFCNLTATCYYALGVYFFIGLIVFYFGGYEHAILKIADTQVPIIPFCGKRVSIKLTEWAFLRLRFCLIQFAMFRALMMFIENVLFVNGTYHLSKMTTENGSIVIYILVLISGGVYMCALYILHNASKPLLKGFYLTPKCLLLFAGFLISDVQMVIIGLLTTSGAIKCVLPFDGPNRANGWYSLVQIVECALISPVVMMFFRTRKGNVVSMVDMVKKVTAAQKKKPTLKRGPSKTSLYNTYANL</sequence>
<feature type="transmembrane region" description="Helical" evidence="5">
    <location>
        <begin position="194"/>
        <end position="216"/>
    </location>
</feature>